<feature type="transmembrane region" description="Helical" evidence="2">
    <location>
        <begin position="349"/>
        <end position="382"/>
    </location>
</feature>
<feature type="compositionally biased region" description="Low complexity" evidence="1">
    <location>
        <begin position="676"/>
        <end position="687"/>
    </location>
</feature>
<keyword evidence="2" id="KW-1133">Transmembrane helix</keyword>
<dbReference type="PANTHER" id="PTHR45655">
    <property type="entry name" value="GUANYLATE CYCLASE SOLUBLE SUBUNIT BETA-2"/>
    <property type="match status" value="1"/>
</dbReference>
<keyword evidence="2" id="KW-0472">Membrane</keyword>
<feature type="domain" description="Guanylate cyclase" evidence="3">
    <location>
        <begin position="1"/>
        <end position="59"/>
    </location>
</feature>
<evidence type="ECO:0000313" key="4">
    <source>
        <dbReference type="EMBL" id="CAD8863789.1"/>
    </source>
</evidence>
<dbReference type="SUPFAM" id="SSF55073">
    <property type="entry name" value="Nucleotide cyclase"/>
    <property type="match status" value="2"/>
</dbReference>
<keyword evidence="2" id="KW-0812">Transmembrane</keyword>
<gene>
    <name evidence="4" type="ORF">NSCI0253_LOCUS38144</name>
</gene>
<feature type="region of interest" description="Disordered" evidence="1">
    <location>
        <begin position="650"/>
        <end position="687"/>
    </location>
</feature>
<dbReference type="EMBL" id="HBFQ01053611">
    <property type="protein sequence ID" value="CAD8863789.1"/>
    <property type="molecule type" value="Transcribed_RNA"/>
</dbReference>
<feature type="region of interest" description="Disordered" evidence="1">
    <location>
        <begin position="114"/>
        <end position="136"/>
    </location>
</feature>
<dbReference type="GO" id="GO:0070482">
    <property type="term" value="P:response to oxygen levels"/>
    <property type="evidence" value="ECO:0007669"/>
    <property type="project" value="TreeGrafter"/>
</dbReference>
<organism evidence="4">
    <name type="scientific">Noctiluca scintillans</name>
    <name type="common">Sea sparkle</name>
    <name type="synonym">Red tide dinoflagellate</name>
    <dbReference type="NCBI Taxonomy" id="2966"/>
    <lineage>
        <taxon>Eukaryota</taxon>
        <taxon>Sar</taxon>
        <taxon>Alveolata</taxon>
        <taxon>Dinophyceae</taxon>
        <taxon>Noctilucales</taxon>
        <taxon>Noctilucaceae</taxon>
        <taxon>Noctiluca</taxon>
    </lineage>
</organism>
<proteinExistence type="predicted"/>
<evidence type="ECO:0000256" key="1">
    <source>
        <dbReference type="SAM" id="MobiDB-lite"/>
    </source>
</evidence>
<protein>
    <recommendedName>
        <fullName evidence="3">Guanylate cyclase domain-containing protein</fullName>
    </recommendedName>
</protein>
<dbReference type="GO" id="GO:0004383">
    <property type="term" value="F:guanylate cyclase activity"/>
    <property type="evidence" value="ECO:0007669"/>
    <property type="project" value="TreeGrafter"/>
</dbReference>
<evidence type="ECO:0000256" key="2">
    <source>
        <dbReference type="SAM" id="Phobius"/>
    </source>
</evidence>
<feature type="transmembrane region" description="Helical" evidence="2">
    <location>
        <begin position="313"/>
        <end position="337"/>
    </location>
</feature>
<reference evidence="4" key="1">
    <citation type="submission" date="2021-01" db="EMBL/GenBank/DDBJ databases">
        <authorList>
            <person name="Corre E."/>
            <person name="Pelletier E."/>
            <person name="Niang G."/>
            <person name="Scheremetjew M."/>
            <person name="Finn R."/>
            <person name="Kale V."/>
            <person name="Holt S."/>
            <person name="Cochrane G."/>
            <person name="Meng A."/>
            <person name="Brown T."/>
            <person name="Cohen L."/>
        </authorList>
    </citation>
    <scope>NUCLEOTIDE SEQUENCE</scope>
</reference>
<sequence length="687" mass="75742">MGIDMLELVKHRVLGVGGVSKVFVKIGLHTGRALSGVVGSLKPQYALFGDTVNVAARMTTTGLRNHVHVSSETFSRVQDSRFHWEPRQTPVKGYEEPLETYLLAHYNLGHKDAMDGPVLEAEDSDDEQASPKQRRNSFFAAPVKLRQQASRLFDAQVPSWLSEDHLTVAPSHGSDGISFMSFISRDSAKTAMSKRTDSVADRFFEGDVASDLGKQVGLLLAFHSERVEHEFRAHKDGGAGLFRASSLAFVFCYGATSLCVVLGRQGQASSDLLSVCGVRFGYWLVACILFFVIHKGHGEKRGTGDTSGTRGAVLSNATAVLVIAGFVGSLMSNVVSLSGGFKYSYAVEAFFFITMLPHACGVFARCLVSIVACVLLTTVIAVLTCEDAALLEVIVCLLVLPTLQLYAIYHFEWCERGTFTRILASQEENRNITQLLNHMLPQEMLFEMKLGRLSLAYLYMDMTILFSDIVDFTKYCSEHTPEEAVSLVSLLFHQFDEFTARLGVYKVCTIGDAYVVVNEPKKRTTNRHANCLKIVTMAKWMLQIILTVREQVGHDKLDMRIGIHHGAFVAGVIGTKRLRFDVWGPDVLFGNKVESNGLAGHIVVSEPCKRLLEGVLCPKSFAFTFHRALEYNLDPVSTYLCTRPDGERFPAKVDPAENESDADVVGGCHENENDWSDASDSSEASLS</sequence>
<name>A0A7S1AU03_NOCSC</name>
<dbReference type="PANTHER" id="PTHR45655:SF13">
    <property type="entry name" value="SOLUBLE GUANYLATE CYCLASE GCY-32-RELATED"/>
    <property type="match status" value="1"/>
</dbReference>
<dbReference type="PROSITE" id="PS50125">
    <property type="entry name" value="GUANYLATE_CYCLASE_2"/>
    <property type="match status" value="2"/>
</dbReference>
<dbReference type="Pfam" id="PF00211">
    <property type="entry name" value="Guanylate_cyc"/>
    <property type="match status" value="2"/>
</dbReference>
<feature type="transmembrane region" description="Helical" evidence="2">
    <location>
        <begin position="388"/>
        <end position="409"/>
    </location>
</feature>
<evidence type="ECO:0000259" key="3">
    <source>
        <dbReference type="PROSITE" id="PS50125"/>
    </source>
</evidence>
<dbReference type="GO" id="GO:0019934">
    <property type="term" value="P:cGMP-mediated signaling"/>
    <property type="evidence" value="ECO:0007669"/>
    <property type="project" value="TreeGrafter"/>
</dbReference>
<accession>A0A7S1AU03</accession>
<dbReference type="AlphaFoldDB" id="A0A7S1AU03"/>
<dbReference type="GO" id="GO:0008074">
    <property type="term" value="C:guanylate cyclase complex, soluble"/>
    <property type="evidence" value="ECO:0007669"/>
    <property type="project" value="TreeGrafter"/>
</dbReference>
<feature type="transmembrane region" description="Helical" evidence="2">
    <location>
        <begin position="272"/>
        <end position="293"/>
    </location>
</feature>
<dbReference type="Gene3D" id="3.30.70.1230">
    <property type="entry name" value="Nucleotide cyclase"/>
    <property type="match status" value="2"/>
</dbReference>
<dbReference type="InterPro" id="IPR001054">
    <property type="entry name" value="A/G_cyclase"/>
</dbReference>
<dbReference type="CDD" id="cd07302">
    <property type="entry name" value="CHD"/>
    <property type="match status" value="2"/>
</dbReference>
<feature type="transmembrane region" description="Helical" evidence="2">
    <location>
        <begin position="241"/>
        <end position="263"/>
    </location>
</feature>
<dbReference type="InterPro" id="IPR029787">
    <property type="entry name" value="Nucleotide_cyclase"/>
</dbReference>
<feature type="domain" description="Guanylate cyclase" evidence="3">
    <location>
        <begin position="463"/>
        <end position="594"/>
    </location>
</feature>
<dbReference type="SMART" id="SM00044">
    <property type="entry name" value="CYCc"/>
    <property type="match status" value="1"/>
</dbReference>